<comment type="caution">
    <text evidence="1">The sequence shown here is derived from an EMBL/GenBank/DDBJ whole genome shotgun (WGS) entry which is preliminary data.</text>
</comment>
<dbReference type="RefSeq" id="WP_188223664.1">
    <property type="nucleotide sequence ID" value="NZ_JACVXD010000005.1"/>
</dbReference>
<sequence length="191" mass="22292">MTSDEFYKELSYITAARNDRLQFSELVLNDMSLFPNLISISFMADDTASSKAAWVLEFVCHEYIYAIIPYLDFFTNNLNKIHLESSIRPIAKICIFIAERYTSKQPNPIKKSLESKHKEKIIETCFDWMINDHKVAAKVHAMETLFLLGKETPWVHPQLLDILQQDFHHQSAAFKSRAKHILNKMKKLKNL</sequence>
<protein>
    <submittedName>
        <fullName evidence="1">Adenylosuccinate lyase</fullName>
    </submittedName>
</protein>
<dbReference type="AlphaFoldDB" id="A0A8J6QB73"/>
<gene>
    <name evidence="1" type="ORF">ICJ85_10060</name>
</gene>
<reference evidence="1 2" key="1">
    <citation type="journal article" date="2018" name="J. Microbiol.">
        <title>Aestuariibaculum marinum sp. nov., a marine bacterium isolated from seawater in South Korea.</title>
        <authorList>
            <person name="Choi J."/>
            <person name="Lee D."/>
            <person name="Jang J.H."/>
            <person name="Cha S."/>
            <person name="Seo T."/>
        </authorList>
    </citation>
    <scope>NUCLEOTIDE SEQUENCE [LARGE SCALE GENOMIC DNA]</scope>
    <source>
        <strain evidence="1 2">IP7</strain>
    </source>
</reference>
<evidence type="ECO:0000313" key="2">
    <source>
        <dbReference type="Proteomes" id="UP000621516"/>
    </source>
</evidence>
<name>A0A8J6QB73_9FLAO</name>
<keyword evidence="1" id="KW-0456">Lyase</keyword>
<accession>A0A8J6QB73</accession>
<dbReference type="GO" id="GO:0016829">
    <property type="term" value="F:lyase activity"/>
    <property type="evidence" value="ECO:0007669"/>
    <property type="project" value="UniProtKB-KW"/>
</dbReference>
<keyword evidence="2" id="KW-1185">Reference proteome</keyword>
<dbReference type="EMBL" id="JACVXD010000005">
    <property type="protein sequence ID" value="MBD0824361.1"/>
    <property type="molecule type" value="Genomic_DNA"/>
</dbReference>
<evidence type="ECO:0000313" key="1">
    <source>
        <dbReference type="EMBL" id="MBD0824361.1"/>
    </source>
</evidence>
<proteinExistence type="predicted"/>
<dbReference type="Proteomes" id="UP000621516">
    <property type="component" value="Unassembled WGS sequence"/>
</dbReference>
<organism evidence="1 2">
    <name type="scientific">Aestuariibaculum marinum</name>
    <dbReference type="NCBI Taxonomy" id="2683592"/>
    <lineage>
        <taxon>Bacteria</taxon>
        <taxon>Pseudomonadati</taxon>
        <taxon>Bacteroidota</taxon>
        <taxon>Flavobacteriia</taxon>
        <taxon>Flavobacteriales</taxon>
        <taxon>Flavobacteriaceae</taxon>
    </lineage>
</organism>